<evidence type="ECO:0000313" key="7">
    <source>
        <dbReference type="EMBL" id="UOB16879.1"/>
    </source>
</evidence>
<dbReference type="SUPFAM" id="SSF141072">
    <property type="entry name" value="CalX-like"/>
    <property type="match status" value="1"/>
</dbReference>
<dbReference type="GO" id="GO:0016020">
    <property type="term" value="C:membrane"/>
    <property type="evidence" value="ECO:0007669"/>
    <property type="project" value="InterPro"/>
</dbReference>
<evidence type="ECO:0000256" key="1">
    <source>
        <dbReference type="ARBA" id="ARBA00004613"/>
    </source>
</evidence>
<dbReference type="KEGG" id="fbm:MQE35_14200"/>
<protein>
    <submittedName>
        <fullName evidence="7">Right-handed parallel beta-helix repeat-containing protein</fullName>
    </submittedName>
</protein>
<dbReference type="InterPro" id="IPR013783">
    <property type="entry name" value="Ig-like_fold"/>
</dbReference>
<keyword evidence="8" id="KW-1185">Reference proteome</keyword>
<comment type="subcellular location">
    <subcellularLocation>
        <location evidence="1">Secreted</location>
    </subcellularLocation>
</comment>
<evidence type="ECO:0000259" key="6">
    <source>
        <dbReference type="SMART" id="SM00237"/>
    </source>
</evidence>
<keyword evidence="5" id="KW-0106">Calcium</keyword>
<dbReference type="GO" id="GO:0007154">
    <property type="term" value="P:cell communication"/>
    <property type="evidence" value="ECO:0007669"/>
    <property type="project" value="InterPro"/>
</dbReference>
<dbReference type="Proteomes" id="UP000831290">
    <property type="component" value="Chromosome"/>
</dbReference>
<evidence type="ECO:0000256" key="2">
    <source>
        <dbReference type="ARBA" id="ARBA00022525"/>
    </source>
</evidence>
<dbReference type="EMBL" id="CP094358">
    <property type="protein sequence ID" value="UOB16879.1"/>
    <property type="molecule type" value="Genomic_DNA"/>
</dbReference>
<dbReference type="Gene3D" id="2.60.40.10">
    <property type="entry name" value="Immunoglobulins"/>
    <property type="match status" value="1"/>
</dbReference>
<proteinExistence type="predicted"/>
<dbReference type="SMART" id="SM00237">
    <property type="entry name" value="Calx_beta"/>
    <property type="match status" value="1"/>
</dbReference>
<dbReference type="InterPro" id="IPR033764">
    <property type="entry name" value="Sdr_B"/>
</dbReference>
<dbReference type="SUPFAM" id="SSF49478">
    <property type="entry name" value="Cna protein B-type domain"/>
    <property type="match status" value="1"/>
</dbReference>
<feature type="domain" description="Calx-beta" evidence="6">
    <location>
        <begin position="183"/>
        <end position="283"/>
    </location>
</feature>
<dbReference type="AlphaFoldDB" id="A0A9E6ZLL9"/>
<dbReference type="Gene3D" id="2.60.40.2030">
    <property type="match status" value="1"/>
</dbReference>
<sequence>MRRLHAYLKTFIKINNLTALFLINALIVMQESYSQETFGDDFETVSYGNNTGTLNFTGDWIEVNETTNSTTGKITITSNQLRLQGLNSLADFIYRNLDLTGATSATITWDYDISNLSNNRRLALIVWDDVVEQYVDRVLMIKNTSPDTGLGVSYNFTASELTENAAVGFGFTGNNQYGGSAYATIDNIVIDVAFDPRVLVSDVTINEEGGFANVSVRFEGEFPGGFTIDYATLNNTAFAGADYTTTSGTLNFSGIDGETFNIAIPVLDDVVGEGTENFSLVLSNPSDPSIAFHSDALISILDTDPVLTNNQPLILVDKFNGYYNYTTTGGSLRTNNNATDPCSITTTSSNTLLAPIPVTATIEKAYLYWANSNPYADANVTFESQNVTADKVYWYNAAPGSGGFDFYGYVSDVTSIITAIPDPSNNIFDFEDLTIDTTTGTYCGTTVLGGWSLMIFYEDASLPAVSINLYEGFYGLQNEVRNFTLDSFYATGGSGAKATFLSWEGDPDFSGGGETLSITNQGSVTSILSGDGGQTGDNAYNSTIYDNTVTPTIDMTDSYGLDLDTFDISAFLNTGDTEFTANVGAGGDLVFSNAVILKVTTNLVEGYVFEDVNYPGGAGRDFITSGSVGIENVTVELYDAGNNLIETTTTNATGRYVFAGMTDGNYNVRVVNSTVRSTRGGGSGCTGCFPVQTFRSYHDGTSIVNVTGEVGGSNPATQDVAAGSLTGAQSVSSFSVSASGVAGIDFGFNFNTIVNTNASGQGSLAQFIENANNLDQSGLDIESNSIFDPQVGEDTSIFMIPPLGDSLGRTADVNFSGGVFSISQSVILPEITGINTHIDGRTQTAYSGNTNTLSINGGDVGVSATTLTTIEAPEIEIEGNTVAGDILRVSNEGCIIRNMAVYSINNQNAINIGGTINTGNPAIIEQNFIGVDADNGAYTTNTGIIVSSSAAVTINTNYIARNTTGTLINGGTQTVISDNYYFTNNPDINCSSDAITLQSGAGITIENNLIENSGAAGIDMVSTYAGNTLLNENTIKNSGQSSSCTATSEIFGISVAGNDNILSGNIINDNGGAGIIVGGSGTGNLITQNSIFNNGVITPALGIDLNAGGADDAADGITLNDLNDTDGGVNSLINFPVIEIAVASGGNLHIKGWAPAGSTLEFFLTDVSEGTATLGDNRLGLNSDYGEGQTYLNTFVEGDVNDLDSTISSYSDSDGNTDNTNRFYFQIPSAITNGAYITTTATLTNNTSEYSPSVLVKPVTVITNRQITYRVKPK</sequence>
<keyword evidence="4" id="KW-0677">Repeat</keyword>
<evidence type="ECO:0000313" key="8">
    <source>
        <dbReference type="Proteomes" id="UP000831290"/>
    </source>
</evidence>
<gene>
    <name evidence="7" type="ORF">MQE35_14200</name>
</gene>
<dbReference type="Pfam" id="PF17210">
    <property type="entry name" value="SdrD_B"/>
    <property type="match status" value="1"/>
</dbReference>
<reference evidence="7" key="1">
    <citation type="submission" date="2022-03" db="EMBL/GenBank/DDBJ databases">
        <title>Description of Abyssus ytuae gen. nov., sp. nov., a novel member of the family Flavobacteriaceae isolated from the sediment of Mariana Trench.</title>
        <authorList>
            <person name="Zhang J."/>
            <person name="Xu X."/>
        </authorList>
    </citation>
    <scope>NUCLEOTIDE SEQUENCE</scope>
    <source>
        <strain evidence="7">MT3330</strain>
    </source>
</reference>
<name>A0A9E6ZLL9_9FLAO</name>
<organism evidence="7 8">
    <name type="scientific">Abyssalbus ytuae</name>
    <dbReference type="NCBI Taxonomy" id="2926907"/>
    <lineage>
        <taxon>Bacteria</taxon>
        <taxon>Pseudomonadati</taxon>
        <taxon>Bacteroidota</taxon>
        <taxon>Flavobacteriia</taxon>
        <taxon>Flavobacteriales</taxon>
        <taxon>Flavobacteriaceae</taxon>
        <taxon>Abyssalbus</taxon>
    </lineage>
</organism>
<evidence type="ECO:0000256" key="4">
    <source>
        <dbReference type="ARBA" id="ARBA00022737"/>
    </source>
</evidence>
<dbReference type="InterPro" id="IPR038081">
    <property type="entry name" value="CalX-like_sf"/>
</dbReference>
<keyword evidence="2" id="KW-0964">Secreted</keyword>
<keyword evidence="3" id="KW-0732">Signal</keyword>
<evidence type="ECO:0000256" key="3">
    <source>
        <dbReference type="ARBA" id="ARBA00022729"/>
    </source>
</evidence>
<dbReference type="SUPFAM" id="SSF51126">
    <property type="entry name" value="Pectin lyase-like"/>
    <property type="match status" value="1"/>
</dbReference>
<dbReference type="InterPro" id="IPR039448">
    <property type="entry name" value="Beta_helix"/>
</dbReference>
<dbReference type="Pfam" id="PF13229">
    <property type="entry name" value="Beta_helix"/>
    <property type="match status" value="1"/>
</dbReference>
<evidence type="ECO:0000256" key="5">
    <source>
        <dbReference type="ARBA" id="ARBA00022837"/>
    </source>
</evidence>
<dbReference type="Pfam" id="PF03160">
    <property type="entry name" value="Calx-beta"/>
    <property type="match status" value="1"/>
</dbReference>
<dbReference type="RefSeq" id="WP_255842127.1">
    <property type="nucleotide sequence ID" value="NZ_CP094358.1"/>
</dbReference>
<dbReference type="InterPro" id="IPR003644">
    <property type="entry name" value="Calx_beta"/>
</dbReference>
<accession>A0A9E6ZLL9</accession>
<dbReference type="InterPro" id="IPR006626">
    <property type="entry name" value="PbH1"/>
</dbReference>
<dbReference type="InterPro" id="IPR012334">
    <property type="entry name" value="Pectin_lyas_fold"/>
</dbReference>
<dbReference type="SMART" id="SM00710">
    <property type="entry name" value="PbH1"/>
    <property type="match status" value="8"/>
</dbReference>
<dbReference type="GO" id="GO:0005576">
    <property type="term" value="C:extracellular region"/>
    <property type="evidence" value="ECO:0007669"/>
    <property type="project" value="UniProtKB-SubCell"/>
</dbReference>
<dbReference type="Gene3D" id="2.160.20.10">
    <property type="entry name" value="Single-stranded right-handed beta-helix, Pectin lyase-like"/>
    <property type="match status" value="1"/>
</dbReference>
<dbReference type="InterPro" id="IPR011050">
    <property type="entry name" value="Pectin_lyase_fold/virulence"/>
</dbReference>